<feature type="compositionally biased region" description="Basic and acidic residues" evidence="1">
    <location>
        <begin position="51"/>
        <end position="75"/>
    </location>
</feature>
<evidence type="ECO:0008006" key="5">
    <source>
        <dbReference type="Google" id="ProtNLM"/>
    </source>
</evidence>
<organism evidence="3 4">
    <name type="scientific">Acidovorax cavernicola</name>
    <dbReference type="NCBI Taxonomy" id="1675792"/>
    <lineage>
        <taxon>Bacteria</taxon>
        <taxon>Pseudomonadati</taxon>
        <taxon>Pseudomonadota</taxon>
        <taxon>Betaproteobacteria</taxon>
        <taxon>Burkholderiales</taxon>
        <taxon>Comamonadaceae</taxon>
        <taxon>Acidovorax</taxon>
    </lineage>
</organism>
<reference evidence="3 4" key="1">
    <citation type="submission" date="2018-09" db="EMBL/GenBank/DDBJ databases">
        <title>Acidovorax cavernicola nov. sp. isolated from Gruta de las Maravillas (Aracena, Spain).</title>
        <authorList>
            <person name="Jurado V."/>
            <person name="Gutierrez-Patricio S."/>
            <person name="Gonzalez-Pimentel J.L."/>
            <person name="Miller A.Z."/>
            <person name="Laiz L."/>
            <person name="Saiz-Jimenez C."/>
        </authorList>
    </citation>
    <scope>NUCLEOTIDE SEQUENCE [LARGE SCALE GENOMIC DNA]</scope>
    <source>
        <strain evidence="3 4">1011MAR4D40.2</strain>
    </source>
</reference>
<feature type="signal peptide" evidence="2">
    <location>
        <begin position="1"/>
        <end position="33"/>
    </location>
</feature>
<feature type="region of interest" description="Disordered" evidence="1">
    <location>
        <begin position="40"/>
        <end position="156"/>
    </location>
</feature>
<feature type="compositionally biased region" description="Low complexity" evidence="1">
    <location>
        <begin position="131"/>
        <end position="142"/>
    </location>
</feature>
<evidence type="ECO:0000313" key="3">
    <source>
        <dbReference type="EMBL" id="RIX77766.1"/>
    </source>
</evidence>
<evidence type="ECO:0000313" key="4">
    <source>
        <dbReference type="Proteomes" id="UP000265619"/>
    </source>
</evidence>
<accession>A0A9X8D364</accession>
<gene>
    <name evidence="3" type="ORF">D3H34_18600</name>
</gene>
<dbReference type="EMBL" id="QXMN01000023">
    <property type="protein sequence ID" value="RIX77766.1"/>
    <property type="molecule type" value="Genomic_DNA"/>
</dbReference>
<feature type="compositionally biased region" description="Low complexity" evidence="1">
    <location>
        <begin position="76"/>
        <end position="85"/>
    </location>
</feature>
<protein>
    <recommendedName>
        <fullName evidence="5">DUF4124 domain-containing protein</fullName>
    </recommendedName>
</protein>
<evidence type="ECO:0000256" key="1">
    <source>
        <dbReference type="SAM" id="MobiDB-lite"/>
    </source>
</evidence>
<feature type="chain" id="PRO_5040787198" description="DUF4124 domain-containing protein" evidence="2">
    <location>
        <begin position="34"/>
        <end position="156"/>
    </location>
</feature>
<keyword evidence="4" id="KW-1185">Reference proteome</keyword>
<keyword evidence="2" id="KW-0732">Signal</keyword>
<evidence type="ECO:0000256" key="2">
    <source>
        <dbReference type="SAM" id="SignalP"/>
    </source>
</evidence>
<comment type="caution">
    <text evidence="3">The sequence shown here is derived from an EMBL/GenBank/DDBJ whole genome shotgun (WGS) entry which is preliminary data.</text>
</comment>
<proteinExistence type="predicted"/>
<dbReference type="Proteomes" id="UP000265619">
    <property type="component" value="Unassembled WGS sequence"/>
</dbReference>
<sequence length="156" mass="17084">MRRRTTKKEKTAGVRAIAIFSIALTTASMGASAQTWRCGNTYSDQPCEGGRTVKVDDPRSNADRKASEDATRRNESSASRLARSRQSLEREALRQAGPTTLDAGRFASNAQPLTPAEQAAQARRRKQMAEPRPTSTRFSSPSTDDEAPKETGKKKK</sequence>
<feature type="compositionally biased region" description="Basic and acidic residues" evidence="1">
    <location>
        <begin position="146"/>
        <end position="156"/>
    </location>
</feature>
<name>A0A9X8D364_9BURK</name>
<dbReference type="OrthoDB" id="9154761at2"/>
<dbReference type="AlphaFoldDB" id="A0A9X8D364"/>